<protein>
    <recommendedName>
        <fullName evidence="2">Sporulation stage II protein D amidase enhancer LytB N-terminal domain-containing protein</fullName>
    </recommendedName>
</protein>
<evidence type="ECO:0000313" key="4">
    <source>
        <dbReference type="Proteomes" id="UP000196710"/>
    </source>
</evidence>
<dbReference type="Proteomes" id="UP000196710">
    <property type="component" value="Chromosome"/>
</dbReference>
<dbReference type="InterPro" id="IPR013486">
    <property type="entry name" value="SpoIID/LytB"/>
</dbReference>
<feature type="region of interest" description="Disordered" evidence="1">
    <location>
        <begin position="60"/>
        <end position="98"/>
    </location>
</feature>
<feature type="domain" description="Sporulation stage II protein D amidase enhancer LytB N-terminal" evidence="2">
    <location>
        <begin position="105"/>
        <end position="201"/>
    </location>
</feature>
<dbReference type="EMBL" id="CP021422">
    <property type="protein sequence ID" value="ASB41625.1"/>
    <property type="molecule type" value="Genomic_DNA"/>
</dbReference>
<dbReference type="InterPro" id="IPR013693">
    <property type="entry name" value="SpoIID/LytB_N"/>
</dbReference>
<organism evidence="3 4">
    <name type="scientific">Acutalibacter muris</name>
    <dbReference type="NCBI Taxonomy" id="1796620"/>
    <lineage>
        <taxon>Bacteria</taxon>
        <taxon>Bacillati</taxon>
        <taxon>Bacillota</taxon>
        <taxon>Clostridia</taxon>
        <taxon>Eubacteriales</taxon>
        <taxon>Acutalibacteraceae</taxon>
        <taxon>Acutalibacter</taxon>
    </lineage>
</organism>
<evidence type="ECO:0000259" key="2">
    <source>
        <dbReference type="Pfam" id="PF08486"/>
    </source>
</evidence>
<proteinExistence type="predicted"/>
<dbReference type="NCBIfam" id="TIGR02669">
    <property type="entry name" value="SpoIID_LytB"/>
    <property type="match status" value="1"/>
</dbReference>
<sequence length="369" mass="39938">MQNRPVQQKFWKKKERKMKKSSRPALKRLFLCFLLLYLLITLLPPLLYYYIPGPTASAPGQAVPEPTPGPALSPAPSQDPGVSSALPEPAAGPGSSDSFTLYDSATEKSLTVPAREFLMADLACEMDLHAPKEALKAQAVAAYTYYSRQRAAGGEIACDSGKWLVYVPEEVMRERWGEDYEEYRQILSGVVDEVYGQTLTYGGELILASYFAISPGGTESVQNVWAEDADKDHPYLQAVASPGDMFSDGYLSYAGFTLEELEGALGVSGLDPEEPLSGAEYTPSGTVLSVDIGGESFTGQEVRAALGLRSAAFTWEPTEGGLRFTVRGWGHGVGLSQAGAVFMAKAGAGYREILEHYYPGAELEVDKRS</sequence>
<dbReference type="Pfam" id="PF08486">
    <property type="entry name" value="SpoIID"/>
    <property type="match status" value="1"/>
</dbReference>
<accession>A0ABN5A4C4</accession>
<name>A0ABN5A4C4_9FIRM</name>
<reference evidence="4" key="1">
    <citation type="submission" date="2017-05" db="EMBL/GenBank/DDBJ databases">
        <title>Improved OligoMM genomes.</title>
        <authorList>
            <person name="Garzetti D."/>
        </authorList>
    </citation>
    <scope>NUCLEOTIDE SEQUENCE [LARGE SCALE GENOMIC DNA]</scope>
    <source>
        <strain evidence="4">KB18</strain>
    </source>
</reference>
<keyword evidence="4" id="KW-1185">Reference proteome</keyword>
<evidence type="ECO:0000313" key="3">
    <source>
        <dbReference type="EMBL" id="ASB41625.1"/>
    </source>
</evidence>
<gene>
    <name evidence="3" type="ORF">ADH66_13730</name>
</gene>
<evidence type="ECO:0000256" key="1">
    <source>
        <dbReference type="SAM" id="MobiDB-lite"/>
    </source>
</evidence>